<accession>A0A6N9HHC3</accession>
<comment type="caution">
    <text evidence="1">The sequence shown here is derived from an EMBL/GenBank/DDBJ whole genome shotgun (WGS) entry which is preliminary data.</text>
</comment>
<dbReference type="Proteomes" id="UP000448575">
    <property type="component" value="Unassembled WGS sequence"/>
</dbReference>
<evidence type="ECO:0000313" key="1">
    <source>
        <dbReference type="EMBL" id="MYN02776.1"/>
    </source>
</evidence>
<dbReference type="EMBL" id="WWCJ01000007">
    <property type="protein sequence ID" value="MYN02776.1"/>
    <property type="molecule type" value="Genomic_DNA"/>
</dbReference>
<sequence length="108" mass="11281">MVSLLLAAALGAAPSVPDPLWQCTAAHYRGFVSPSGARGNWPTVAKLPEHLRETRHITLSTPGIAPGGRAHMMFVDSAAKVVYIVQTSGPADTEVVFGPLPPVECPPA</sequence>
<keyword evidence="2" id="KW-1185">Reference proteome</keyword>
<dbReference type="AlphaFoldDB" id="A0A6N9HHC3"/>
<protein>
    <submittedName>
        <fullName evidence="1">Uncharacterized protein</fullName>
    </submittedName>
</protein>
<gene>
    <name evidence="1" type="ORF">GTP41_11765</name>
</gene>
<dbReference type="RefSeq" id="WP_161025767.1">
    <property type="nucleotide sequence ID" value="NZ_WWCJ01000007.1"/>
</dbReference>
<organism evidence="1 2">
    <name type="scientific">Pseudoduganella guangdongensis</name>
    <dbReference type="NCBI Taxonomy" id="2692179"/>
    <lineage>
        <taxon>Bacteria</taxon>
        <taxon>Pseudomonadati</taxon>
        <taxon>Pseudomonadota</taxon>
        <taxon>Betaproteobacteria</taxon>
        <taxon>Burkholderiales</taxon>
        <taxon>Oxalobacteraceae</taxon>
        <taxon>Telluria group</taxon>
        <taxon>Pseudoduganella</taxon>
    </lineage>
</organism>
<reference evidence="1 2" key="1">
    <citation type="submission" date="2019-12" db="EMBL/GenBank/DDBJ databases">
        <title>Novel species isolated from a subtropical stream in China.</title>
        <authorList>
            <person name="Lu H."/>
        </authorList>
    </citation>
    <scope>NUCLEOTIDE SEQUENCE [LARGE SCALE GENOMIC DNA]</scope>
    <source>
        <strain evidence="1 2">DS3</strain>
    </source>
</reference>
<evidence type="ECO:0000313" key="2">
    <source>
        <dbReference type="Proteomes" id="UP000448575"/>
    </source>
</evidence>
<name>A0A6N9HHC3_9BURK</name>
<proteinExistence type="predicted"/>